<keyword evidence="13" id="KW-1185">Reference proteome</keyword>
<keyword evidence="3" id="KW-0021">Allosteric enzyme</keyword>
<evidence type="ECO:0000259" key="11">
    <source>
        <dbReference type="PROSITE" id="PS51161"/>
    </source>
</evidence>
<evidence type="ECO:0000256" key="10">
    <source>
        <dbReference type="RuleBase" id="RU003410"/>
    </source>
</evidence>
<dbReference type="PANTHER" id="PTHR11573:SF6">
    <property type="entry name" value="RIBONUCLEOSIDE-DIPHOSPHATE REDUCTASE LARGE SUBUNIT"/>
    <property type="match status" value="1"/>
</dbReference>
<evidence type="ECO:0000313" key="12">
    <source>
        <dbReference type="EMBL" id="MDN4602687.1"/>
    </source>
</evidence>
<dbReference type="PROSITE" id="PS51161">
    <property type="entry name" value="ATP_CONE"/>
    <property type="match status" value="1"/>
</dbReference>
<dbReference type="NCBIfam" id="NF006665">
    <property type="entry name" value="PRK09209.1"/>
    <property type="match status" value="1"/>
</dbReference>
<sequence length="772" mass="87903">MPQVVTKPNNRQLAFDDMRISVYADRILEGLDMLDKERLVRGVNSKLRRDEVTGDEISNAFMMSALELVTKEEPNWKFAAARSLLTSLYKKAATNRRYKSYPEEPYGAFHPLLVDLVKKGIYREELLECYTKEQIDELAECIDYRNDLLFDYIGLLTLAERYLAHDFDGKVMELPQERYMVIAMFLMHQEPAERRMDLVKEAYWAMSNMYMTAATPTMSNAGKKVAGQLSSCFIDTVDDSLEGIFDSNTDVARLSKMGGGIGVYLGKVRARGSDIRGHQNTSSGVIPWIRQLNNTAVSVDQLGTRKGAIAVYLDVFHKDILAFLDLKLNNGDERMRAHDVFHGICLPDLFMERVSTRGEWSLFCPHETKKVMGWKDENGRALGLEDFYDESAGAGAFRDKYEEAVNHPLLSRITVQAIDIMKRVLKSQLETGTPYMFYRDTVNRSNPNRAHGMVYSSNLCTEIMQNQSATVIEKEELVTKDGQTRIVISKVPGDFVVCNLNSIHLARAVPHNVLERLVPIQVRMLDNVIDINNIEVLQAQYTNSQYRAVGLGTFGLHHLLALEGIHWESNEAVTYNDNLYEKINYLLVKSSMELSKEKGHYPKFKGSDWESGHYFDQREYTSGERVGEFVTTEQWKELQAEVKQNGVRNAWLFAIAPNGSTSIIAGSTASIDPLYELLSYEEKTTYKIANPAPDLSEKTSPYYQTAFMVDQHASINMAAARQRHVDQGQSFNFYVRPDIKATEFLELHLHAWRAGMKSTYYVRSRALTIEES</sequence>
<dbReference type="InterPro" id="IPR005144">
    <property type="entry name" value="ATP-cone_dom"/>
</dbReference>
<comment type="caution">
    <text evidence="12">The sequence shown here is derived from an EMBL/GenBank/DDBJ whole genome shotgun (WGS) entry which is preliminary data.</text>
</comment>
<evidence type="ECO:0000256" key="9">
    <source>
        <dbReference type="PROSITE-ProRule" id="PRU00492"/>
    </source>
</evidence>
<evidence type="ECO:0000256" key="6">
    <source>
        <dbReference type="ARBA" id="ARBA00023002"/>
    </source>
</evidence>
<dbReference type="InterPro" id="IPR000788">
    <property type="entry name" value="RNR_lg_C"/>
</dbReference>
<accession>A0ABT8JDX1</accession>
<dbReference type="CDD" id="cd01679">
    <property type="entry name" value="RNR_I"/>
    <property type="match status" value="1"/>
</dbReference>
<organism evidence="12 13">
    <name type="scientific">Paenibacillus vandeheii</name>
    <dbReference type="NCBI Taxonomy" id="3035917"/>
    <lineage>
        <taxon>Bacteria</taxon>
        <taxon>Bacillati</taxon>
        <taxon>Bacillota</taxon>
        <taxon>Bacilli</taxon>
        <taxon>Bacillales</taxon>
        <taxon>Paenibacillaceae</taxon>
        <taxon>Paenibacillus</taxon>
    </lineage>
</organism>
<keyword evidence="5 9" id="KW-0067">ATP-binding</keyword>
<evidence type="ECO:0000256" key="4">
    <source>
        <dbReference type="ARBA" id="ARBA00022741"/>
    </source>
</evidence>
<dbReference type="RefSeq" id="WP_301247400.1">
    <property type="nucleotide sequence ID" value="NZ_JAROCD010000007.1"/>
</dbReference>
<evidence type="ECO:0000256" key="3">
    <source>
        <dbReference type="ARBA" id="ARBA00022533"/>
    </source>
</evidence>
<dbReference type="EMBL" id="JAROCD010000007">
    <property type="protein sequence ID" value="MDN4602687.1"/>
    <property type="molecule type" value="Genomic_DNA"/>
</dbReference>
<comment type="catalytic activity">
    <reaction evidence="8 10">
        <text>a 2'-deoxyribonucleoside 5'-diphosphate + [thioredoxin]-disulfide + H2O = a ribonucleoside 5'-diphosphate + [thioredoxin]-dithiol</text>
        <dbReference type="Rhea" id="RHEA:23252"/>
        <dbReference type="Rhea" id="RHEA-COMP:10698"/>
        <dbReference type="Rhea" id="RHEA-COMP:10700"/>
        <dbReference type="ChEBI" id="CHEBI:15377"/>
        <dbReference type="ChEBI" id="CHEBI:29950"/>
        <dbReference type="ChEBI" id="CHEBI:50058"/>
        <dbReference type="ChEBI" id="CHEBI:57930"/>
        <dbReference type="ChEBI" id="CHEBI:73316"/>
        <dbReference type="EC" id="1.17.4.1"/>
    </reaction>
</comment>
<dbReference type="Pfam" id="PF02867">
    <property type="entry name" value="Ribonuc_red_lgC"/>
    <property type="match status" value="1"/>
</dbReference>
<dbReference type="InterPro" id="IPR013509">
    <property type="entry name" value="RNR_lsu_N"/>
</dbReference>
<keyword evidence="6 10" id="KW-0560">Oxidoreductase</keyword>
<dbReference type="SUPFAM" id="SSF51998">
    <property type="entry name" value="PFL-like glycyl radical enzymes"/>
    <property type="match status" value="1"/>
</dbReference>
<dbReference type="PRINTS" id="PR01183">
    <property type="entry name" value="RIBORDTASEM1"/>
</dbReference>
<dbReference type="InterPro" id="IPR013346">
    <property type="entry name" value="NrdE_NrdA_C"/>
</dbReference>
<keyword evidence="7 10" id="KW-0215">Deoxyribonucleotide synthesis</keyword>
<evidence type="ECO:0000256" key="5">
    <source>
        <dbReference type="ARBA" id="ARBA00022840"/>
    </source>
</evidence>
<dbReference type="InterPro" id="IPR039718">
    <property type="entry name" value="Rrm1"/>
</dbReference>
<evidence type="ECO:0000256" key="7">
    <source>
        <dbReference type="ARBA" id="ARBA00023116"/>
    </source>
</evidence>
<dbReference type="GO" id="GO:0004748">
    <property type="term" value="F:ribonucleoside-diphosphate reductase activity, thioredoxin disulfide as acceptor"/>
    <property type="evidence" value="ECO:0007669"/>
    <property type="project" value="UniProtKB-EC"/>
</dbReference>
<comment type="function">
    <text evidence="10">Provides the precursors necessary for DNA synthesis. Catalyzes the biosynthesis of deoxyribonucleotides from the corresponding ribonucleotides.</text>
</comment>
<dbReference type="SUPFAM" id="SSF48168">
    <property type="entry name" value="R1 subunit of ribonucleotide reductase, N-terminal domain"/>
    <property type="match status" value="1"/>
</dbReference>
<reference evidence="12" key="1">
    <citation type="submission" date="2023-03" db="EMBL/GenBank/DDBJ databases">
        <title>MT1 and MT2 Draft Genomes of Novel Species.</title>
        <authorList>
            <person name="Venkateswaran K."/>
        </authorList>
    </citation>
    <scope>NUCLEOTIDE SEQUENCE</scope>
    <source>
        <strain evidence="12">F6_3S_P_1C</strain>
    </source>
</reference>
<dbReference type="Gene3D" id="3.20.70.20">
    <property type="match status" value="1"/>
</dbReference>
<name>A0ABT8JDX1_9BACL</name>
<keyword evidence="4 9" id="KW-0547">Nucleotide-binding</keyword>
<dbReference type="PANTHER" id="PTHR11573">
    <property type="entry name" value="RIBONUCLEOSIDE-DIPHOSPHATE REDUCTASE LARGE CHAIN"/>
    <property type="match status" value="1"/>
</dbReference>
<dbReference type="EC" id="1.17.4.1" evidence="2 10"/>
<dbReference type="NCBIfam" id="TIGR02506">
    <property type="entry name" value="NrdE_NrdA"/>
    <property type="match status" value="1"/>
</dbReference>
<comment type="similarity">
    <text evidence="1 10">Belongs to the ribonucleoside diphosphate reductase large chain family.</text>
</comment>
<evidence type="ECO:0000256" key="2">
    <source>
        <dbReference type="ARBA" id="ARBA00012274"/>
    </source>
</evidence>
<dbReference type="InterPro" id="IPR008926">
    <property type="entry name" value="RNR_R1-su_N"/>
</dbReference>
<gene>
    <name evidence="12" type="ORF">P5G61_15730</name>
</gene>
<proteinExistence type="inferred from homology"/>
<feature type="domain" description="ATP-cone" evidence="11">
    <location>
        <begin position="3"/>
        <end position="94"/>
    </location>
</feature>
<evidence type="ECO:0000313" key="13">
    <source>
        <dbReference type="Proteomes" id="UP001174205"/>
    </source>
</evidence>
<evidence type="ECO:0000256" key="1">
    <source>
        <dbReference type="ARBA" id="ARBA00010406"/>
    </source>
</evidence>
<dbReference type="Proteomes" id="UP001174205">
    <property type="component" value="Unassembled WGS sequence"/>
</dbReference>
<protein>
    <recommendedName>
        <fullName evidence="2 10">Ribonucleoside-diphosphate reductase</fullName>
        <ecNumber evidence="2 10">1.17.4.1</ecNumber>
    </recommendedName>
</protein>
<dbReference type="Pfam" id="PF00317">
    <property type="entry name" value="Ribonuc_red_lgN"/>
    <property type="match status" value="1"/>
</dbReference>
<evidence type="ECO:0000256" key="8">
    <source>
        <dbReference type="ARBA" id="ARBA00047754"/>
    </source>
</evidence>